<evidence type="ECO:0000313" key="6">
    <source>
        <dbReference type="EMBL" id="QYC40692.1"/>
    </source>
</evidence>
<keyword evidence="7" id="KW-1185">Reference proteome</keyword>
<dbReference type="SUPFAM" id="SSF51419">
    <property type="entry name" value="PLP-binding barrel"/>
    <property type="match status" value="1"/>
</dbReference>
<protein>
    <recommendedName>
        <fullName evidence="2">Pyridoxal phosphate homeostasis protein</fullName>
        <shortName evidence="2">PLP homeostasis protein</shortName>
    </recommendedName>
</protein>
<dbReference type="CDD" id="cd00635">
    <property type="entry name" value="PLPDE_III_YBL036c_like"/>
    <property type="match status" value="1"/>
</dbReference>
<evidence type="ECO:0000313" key="7">
    <source>
        <dbReference type="Proteomes" id="UP000824681"/>
    </source>
</evidence>
<dbReference type="PIRSF" id="PIRSF004848">
    <property type="entry name" value="YBL036c_PLPDEIII"/>
    <property type="match status" value="1"/>
</dbReference>
<comment type="similarity">
    <text evidence="2 3">Belongs to the pyridoxal phosphate-binding protein YggS/PROSC family.</text>
</comment>
<reference evidence="6 7" key="1">
    <citation type="journal article" date="2021" name="ACS Chem. Biol.">
        <title>Genomic-Led Discovery of a Novel Glycopeptide Antibiotic by Nonomuraea coxensis DSM 45129.</title>
        <authorList>
            <person name="Yushchuk O."/>
            <person name="Vior N.M."/>
            <person name="Andreo-Vidal A."/>
            <person name="Berini F."/>
            <person name="Ruckert C."/>
            <person name="Busche T."/>
            <person name="Binda E."/>
            <person name="Kalinowski J."/>
            <person name="Truman A.W."/>
            <person name="Marinelli F."/>
        </authorList>
    </citation>
    <scope>NUCLEOTIDE SEQUENCE [LARGE SCALE GENOMIC DNA]</scope>
    <source>
        <strain evidence="6 7">DSM 45129</strain>
    </source>
</reference>
<evidence type="ECO:0000256" key="3">
    <source>
        <dbReference type="RuleBase" id="RU004514"/>
    </source>
</evidence>
<evidence type="ECO:0000256" key="1">
    <source>
        <dbReference type="ARBA" id="ARBA00022898"/>
    </source>
</evidence>
<dbReference type="InterPro" id="IPR011078">
    <property type="entry name" value="PyrdxlP_homeostasis"/>
</dbReference>
<sequence length="249" mass="26718">MRDRSGRDDPGTKTRRETQVRRDEIAAGLAEVDERIAAACRAVGRDRGEVTLIAVTKTRPAEDVRILAELGVRDVGENRDQEAAPKAAELAGLPLTWHFVGQLQTNKARSVVAYADVIHSVDRVRLVEAISREAVRQGRNVGCLIQVALDDDPARGGARPADVPELADEVALAEGVWLGGVMAVAPLGEEPAKAFARLREVATLVQEQHPRATMVSAGMSGDLAEAIAHGATHVRVGTALLGRRKPFVR</sequence>
<evidence type="ECO:0000256" key="2">
    <source>
        <dbReference type="HAMAP-Rule" id="MF_02087"/>
    </source>
</evidence>
<dbReference type="HAMAP" id="MF_02087">
    <property type="entry name" value="PLP_homeostasis"/>
    <property type="match status" value="1"/>
</dbReference>
<name>A0ABX8U1Z9_9ACTN</name>
<dbReference type="PANTHER" id="PTHR10146:SF14">
    <property type="entry name" value="PYRIDOXAL PHOSPHATE HOMEOSTASIS PROTEIN"/>
    <property type="match status" value="1"/>
</dbReference>
<comment type="function">
    <text evidence="2">Pyridoxal 5'-phosphate (PLP)-binding protein, which is involved in PLP homeostasis.</text>
</comment>
<dbReference type="NCBIfam" id="TIGR00044">
    <property type="entry name" value="YggS family pyridoxal phosphate-dependent enzyme"/>
    <property type="match status" value="1"/>
</dbReference>
<dbReference type="PROSITE" id="PS01211">
    <property type="entry name" value="UPF0001"/>
    <property type="match status" value="1"/>
</dbReference>
<evidence type="ECO:0000256" key="4">
    <source>
        <dbReference type="SAM" id="MobiDB-lite"/>
    </source>
</evidence>
<dbReference type="Gene3D" id="3.20.20.10">
    <property type="entry name" value="Alanine racemase"/>
    <property type="match status" value="1"/>
</dbReference>
<organism evidence="6 7">
    <name type="scientific">Nonomuraea coxensis DSM 45129</name>
    <dbReference type="NCBI Taxonomy" id="1122611"/>
    <lineage>
        <taxon>Bacteria</taxon>
        <taxon>Bacillati</taxon>
        <taxon>Actinomycetota</taxon>
        <taxon>Actinomycetes</taxon>
        <taxon>Streptosporangiales</taxon>
        <taxon>Streptosporangiaceae</taxon>
        <taxon>Nonomuraea</taxon>
    </lineage>
</organism>
<accession>A0ABX8U1Z9</accession>
<feature type="modified residue" description="N6-(pyridoxal phosphate)lysine" evidence="2">
    <location>
        <position position="57"/>
    </location>
</feature>
<proteinExistence type="inferred from homology"/>
<gene>
    <name evidence="6" type="ORF">Nocox_15385</name>
</gene>
<dbReference type="InterPro" id="IPR001608">
    <property type="entry name" value="Ala_racemase_N"/>
</dbReference>
<evidence type="ECO:0000259" key="5">
    <source>
        <dbReference type="Pfam" id="PF01168"/>
    </source>
</evidence>
<dbReference type="PANTHER" id="PTHR10146">
    <property type="entry name" value="PROLINE SYNTHETASE CO-TRANSCRIBED BACTERIAL HOMOLOG PROTEIN"/>
    <property type="match status" value="1"/>
</dbReference>
<dbReference type="Pfam" id="PF01168">
    <property type="entry name" value="Ala_racemase_N"/>
    <property type="match status" value="1"/>
</dbReference>
<dbReference type="InterPro" id="IPR029066">
    <property type="entry name" value="PLP-binding_barrel"/>
</dbReference>
<feature type="region of interest" description="Disordered" evidence="4">
    <location>
        <begin position="1"/>
        <end position="20"/>
    </location>
</feature>
<feature type="domain" description="Alanine racemase N-terminal" evidence="5">
    <location>
        <begin position="47"/>
        <end position="243"/>
    </location>
</feature>
<dbReference type="EMBL" id="CP068985">
    <property type="protein sequence ID" value="QYC40692.1"/>
    <property type="molecule type" value="Genomic_DNA"/>
</dbReference>
<keyword evidence="1 2" id="KW-0663">Pyridoxal phosphate</keyword>
<dbReference type="Proteomes" id="UP000824681">
    <property type="component" value="Chromosome"/>
</dbReference>